<dbReference type="PANTHER" id="PTHR46730">
    <property type="entry name" value="POLYCYSTIN-1"/>
    <property type="match status" value="1"/>
</dbReference>
<dbReference type="AlphaFoldDB" id="A0A7J7KDN9"/>
<keyword evidence="3" id="KW-0677">Repeat</keyword>
<gene>
    <name evidence="9" type="ORF">EB796_006051</name>
</gene>
<organism evidence="9 10">
    <name type="scientific">Bugula neritina</name>
    <name type="common">Brown bryozoan</name>
    <name type="synonym">Sertularia neritina</name>
    <dbReference type="NCBI Taxonomy" id="10212"/>
    <lineage>
        <taxon>Eukaryota</taxon>
        <taxon>Metazoa</taxon>
        <taxon>Spiralia</taxon>
        <taxon>Lophotrochozoa</taxon>
        <taxon>Bryozoa</taxon>
        <taxon>Gymnolaemata</taxon>
        <taxon>Cheilostomatida</taxon>
        <taxon>Flustrina</taxon>
        <taxon>Buguloidea</taxon>
        <taxon>Bugulidae</taxon>
        <taxon>Bugula</taxon>
    </lineage>
</organism>
<evidence type="ECO:0000313" key="9">
    <source>
        <dbReference type="EMBL" id="KAF6035656.1"/>
    </source>
</evidence>
<dbReference type="Gene3D" id="2.60.220.50">
    <property type="match status" value="1"/>
</dbReference>
<name>A0A7J7KDN9_BUGNE</name>
<evidence type="ECO:0000256" key="3">
    <source>
        <dbReference type="ARBA" id="ARBA00022737"/>
    </source>
</evidence>
<evidence type="ECO:0000313" key="10">
    <source>
        <dbReference type="Proteomes" id="UP000593567"/>
    </source>
</evidence>
<evidence type="ECO:0000256" key="4">
    <source>
        <dbReference type="ARBA" id="ARBA00022989"/>
    </source>
</evidence>
<comment type="caution">
    <text evidence="9">The sequence shown here is derived from an EMBL/GenBank/DDBJ whole genome shotgun (WGS) entry which is preliminary data.</text>
</comment>
<evidence type="ECO:0000256" key="1">
    <source>
        <dbReference type="ARBA" id="ARBA00004370"/>
    </source>
</evidence>
<evidence type="ECO:0000256" key="6">
    <source>
        <dbReference type="ARBA" id="ARBA00023157"/>
    </source>
</evidence>
<protein>
    <submittedName>
        <fullName evidence="9">PKD1L1</fullName>
    </submittedName>
</protein>
<keyword evidence="5 7" id="KW-0472">Membrane</keyword>
<accession>A0A7J7KDN9</accession>
<dbReference type="SMART" id="SM00303">
    <property type="entry name" value="GPS"/>
    <property type="match status" value="1"/>
</dbReference>
<dbReference type="InterPro" id="IPR000203">
    <property type="entry name" value="GPS"/>
</dbReference>
<dbReference type="Proteomes" id="UP000593567">
    <property type="component" value="Unassembled WGS sequence"/>
</dbReference>
<dbReference type="Pfam" id="PF01825">
    <property type="entry name" value="GPS"/>
    <property type="match status" value="1"/>
</dbReference>
<keyword evidence="4 7" id="KW-1133">Transmembrane helix</keyword>
<dbReference type="PANTHER" id="PTHR46730:SF1">
    <property type="entry name" value="PLAT DOMAIN-CONTAINING PROTEIN"/>
    <property type="match status" value="1"/>
</dbReference>
<reference evidence="9" key="1">
    <citation type="submission" date="2020-06" db="EMBL/GenBank/DDBJ databases">
        <title>Draft genome of Bugula neritina, a colonial animal packing powerful symbionts and potential medicines.</title>
        <authorList>
            <person name="Rayko M."/>
        </authorList>
    </citation>
    <scope>NUCLEOTIDE SEQUENCE [LARGE SCALE GENOMIC DNA]</scope>
    <source>
        <strain evidence="9">Kwan_BN1</strain>
    </source>
</reference>
<dbReference type="PROSITE" id="PS50221">
    <property type="entry name" value="GAIN_B"/>
    <property type="match status" value="1"/>
</dbReference>
<feature type="transmembrane region" description="Helical" evidence="7">
    <location>
        <begin position="367"/>
        <end position="392"/>
    </location>
</feature>
<dbReference type="InterPro" id="IPR057244">
    <property type="entry name" value="GAIN_B"/>
</dbReference>
<dbReference type="GO" id="GO:0005261">
    <property type="term" value="F:monoatomic cation channel activity"/>
    <property type="evidence" value="ECO:0007669"/>
    <property type="project" value="TreeGrafter"/>
</dbReference>
<keyword evidence="2 7" id="KW-0812">Transmembrane</keyword>
<evidence type="ECO:0000259" key="8">
    <source>
        <dbReference type="PROSITE" id="PS50221"/>
    </source>
</evidence>
<evidence type="ECO:0000256" key="7">
    <source>
        <dbReference type="SAM" id="Phobius"/>
    </source>
</evidence>
<keyword evidence="10" id="KW-1185">Reference proteome</keyword>
<proteinExistence type="predicted"/>
<evidence type="ECO:0000256" key="5">
    <source>
        <dbReference type="ARBA" id="ARBA00023136"/>
    </source>
</evidence>
<dbReference type="GO" id="GO:0006816">
    <property type="term" value="P:calcium ion transport"/>
    <property type="evidence" value="ECO:0007669"/>
    <property type="project" value="TreeGrafter"/>
</dbReference>
<dbReference type="EMBL" id="VXIV02000849">
    <property type="protein sequence ID" value="KAF6035656.1"/>
    <property type="molecule type" value="Genomic_DNA"/>
</dbReference>
<feature type="domain" description="GAIN-B" evidence="8">
    <location>
        <begin position="197"/>
        <end position="353"/>
    </location>
</feature>
<keyword evidence="6" id="KW-1015">Disulfide bond</keyword>
<dbReference type="GO" id="GO:0005886">
    <property type="term" value="C:plasma membrane"/>
    <property type="evidence" value="ECO:0007669"/>
    <property type="project" value="TreeGrafter"/>
</dbReference>
<sequence>MMQYPVNPFKAGVHSAVTSINVFDCDGKEITDIRTDDPEAHVGFAVPSLHNEVSDSQVLHTLHKANMNIHSLDISRSKDRFLNLVLEFEPVEGHTFPITVLIRCLVGVSSVSSTTFSTQYHLLYSVLPSLLGTTTFSTQYYHLLYSVLPPSLLSTTTFSTQYYHLLYSVLPPSLLSTTTFSTQYHLLYSVLPPSLLSTTTFSTQYYHLLYSELPPSLVEIWLACDSKHSFYCYRKGSPPTPHAGGWDKKLTVYSQDRHVKLFLDDGELGSARKMYVGLADAKFNEGKPRERQVKERNYTMTSWWSDCVYWDTLIHDWSTQGCRVTSDTTLAMTHCSCSHMTAFATRQEVVRVKVTKEKVEDYFKLEYYPTTVVIVSIIVLTYVVLAAVSYMADRKCPVQERVIPIQDNSSTDTQRYIITLETGSEPGSGTTAKVRLSPAGHLLVT</sequence>
<dbReference type="InterPro" id="IPR046338">
    <property type="entry name" value="GAIN_dom_sf"/>
</dbReference>
<evidence type="ECO:0000256" key="2">
    <source>
        <dbReference type="ARBA" id="ARBA00022692"/>
    </source>
</evidence>
<comment type="subcellular location">
    <subcellularLocation>
        <location evidence="1">Membrane</location>
    </subcellularLocation>
</comment>